<dbReference type="SUPFAM" id="SSF56300">
    <property type="entry name" value="Metallo-dependent phosphatases"/>
    <property type="match status" value="1"/>
</dbReference>
<dbReference type="PANTHER" id="PTHR34990">
    <property type="entry name" value="UDP-2,3-DIACYLGLUCOSAMINE HYDROLASE-RELATED"/>
    <property type="match status" value="1"/>
</dbReference>
<dbReference type="GO" id="GO:0009245">
    <property type="term" value="P:lipid A biosynthetic process"/>
    <property type="evidence" value="ECO:0007669"/>
    <property type="project" value="TreeGrafter"/>
</dbReference>
<keyword evidence="2" id="KW-0997">Cell inner membrane</keyword>
<dbReference type="Proteomes" id="UP000632498">
    <property type="component" value="Unassembled WGS sequence"/>
</dbReference>
<evidence type="ECO:0000313" key="8">
    <source>
        <dbReference type="Proteomes" id="UP000632498"/>
    </source>
</evidence>
<dbReference type="GO" id="GO:0008758">
    <property type="term" value="F:UDP-2,3-diacylglucosamine hydrolase activity"/>
    <property type="evidence" value="ECO:0007669"/>
    <property type="project" value="TreeGrafter"/>
</dbReference>
<evidence type="ECO:0000256" key="5">
    <source>
        <dbReference type="ARBA" id="ARBA00023211"/>
    </source>
</evidence>
<dbReference type="EMBL" id="BMHV01000023">
    <property type="protein sequence ID" value="GGF71875.1"/>
    <property type="molecule type" value="Genomic_DNA"/>
</dbReference>
<evidence type="ECO:0000256" key="1">
    <source>
        <dbReference type="ARBA" id="ARBA00022475"/>
    </source>
</evidence>
<sequence>MENMAGQMDVGVNPKKYRSIFISDIHLGTAGCKADYLLDFLKQTESENLYLVGDIVDGWRLRRSWYWPQSHNDVVQKILRKARKGTNVVFIPGNHDAFVRPYVEHDFGDIQVHDEMVHETADGKKLLVIHGDEFDVVVKYAKWLAVLGDGAYGVALKVNDYFNWVRAKFGYGYWSLSAYLKFKVKNAVQFIADFETALAEVARKRDIDGIVCGHIHHPEIRDIDGVLYCNDGDWVESCSALVEHADGRLEIIYWMGPPSYIKKEIEDKICVSSSSQMRGSRKSMALLERISPLLNIFKSKASTSG</sequence>
<gene>
    <name evidence="7" type="ORF">GCM10011332_27290</name>
</gene>
<comment type="caution">
    <text evidence="7">The sequence shown here is derived from an EMBL/GenBank/DDBJ whole genome shotgun (WGS) entry which is preliminary data.</text>
</comment>
<protein>
    <recommendedName>
        <fullName evidence="6">Calcineurin-like phosphoesterase domain-containing protein</fullName>
    </recommendedName>
</protein>
<dbReference type="GO" id="GO:0016020">
    <property type="term" value="C:membrane"/>
    <property type="evidence" value="ECO:0007669"/>
    <property type="project" value="GOC"/>
</dbReference>
<proteinExistence type="predicted"/>
<reference evidence="7" key="1">
    <citation type="journal article" date="2014" name="Int. J. Syst. Evol. Microbiol.">
        <title>Complete genome sequence of Corynebacterium casei LMG S-19264T (=DSM 44701T), isolated from a smear-ripened cheese.</title>
        <authorList>
            <consortium name="US DOE Joint Genome Institute (JGI-PGF)"/>
            <person name="Walter F."/>
            <person name="Albersmeier A."/>
            <person name="Kalinowski J."/>
            <person name="Ruckert C."/>
        </authorList>
    </citation>
    <scope>NUCLEOTIDE SEQUENCE</scope>
    <source>
        <strain evidence="7">CGMCC 1.15254</strain>
    </source>
</reference>
<evidence type="ECO:0000256" key="3">
    <source>
        <dbReference type="ARBA" id="ARBA00022723"/>
    </source>
</evidence>
<keyword evidence="4" id="KW-0472">Membrane</keyword>
<organism evidence="7 8">
    <name type="scientific">Terasakiella brassicae</name>
    <dbReference type="NCBI Taxonomy" id="1634917"/>
    <lineage>
        <taxon>Bacteria</taxon>
        <taxon>Pseudomonadati</taxon>
        <taxon>Pseudomonadota</taxon>
        <taxon>Alphaproteobacteria</taxon>
        <taxon>Rhodospirillales</taxon>
        <taxon>Terasakiellaceae</taxon>
        <taxon>Terasakiella</taxon>
    </lineage>
</organism>
<dbReference type="InterPro" id="IPR029052">
    <property type="entry name" value="Metallo-depent_PP-like"/>
</dbReference>
<keyword evidence="8" id="KW-1185">Reference proteome</keyword>
<dbReference type="CDD" id="cd07398">
    <property type="entry name" value="MPP_YbbF-LpxH"/>
    <property type="match status" value="1"/>
</dbReference>
<dbReference type="PANTHER" id="PTHR34990:SF2">
    <property type="entry name" value="BLL8164 PROTEIN"/>
    <property type="match status" value="1"/>
</dbReference>
<dbReference type="GO" id="GO:0046872">
    <property type="term" value="F:metal ion binding"/>
    <property type="evidence" value="ECO:0007669"/>
    <property type="project" value="UniProtKB-KW"/>
</dbReference>
<reference evidence="7" key="2">
    <citation type="submission" date="2020-09" db="EMBL/GenBank/DDBJ databases">
        <authorList>
            <person name="Sun Q."/>
            <person name="Zhou Y."/>
        </authorList>
    </citation>
    <scope>NUCLEOTIDE SEQUENCE</scope>
    <source>
        <strain evidence="7">CGMCC 1.15254</strain>
    </source>
</reference>
<dbReference type="AlphaFoldDB" id="A0A917FD18"/>
<evidence type="ECO:0000259" key="6">
    <source>
        <dbReference type="Pfam" id="PF00149"/>
    </source>
</evidence>
<dbReference type="InterPro" id="IPR004843">
    <property type="entry name" value="Calcineurin-like_PHP"/>
</dbReference>
<evidence type="ECO:0000256" key="2">
    <source>
        <dbReference type="ARBA" id="ARBA00022519"/>
    </source>
</evidence>
<accession>A0A917FD18</accession>
<keyword evidence="1" id="KW-1003">Cell membrane</keyword>
<dbReference type="Gene3D" id="3.60.21.10">
    <property type="match status" value="1"/>
</dbReference>
<keyword evidence="5" id="KW-0464">Manganese</keyword>
<evidence type="ECO:0000313" key="7">
    <source>
        <dbReference type="EMBL" id="GGF71875.1"/>
    </source>
</evidence>
<feature type="domain" description="Calcineurin-like phosphoesterase" evidence="6">
    <location>
        <begin position="19"/>
        <end position="218"/>
    </location>
</feature>
<dbReference type="InterPro" id="IPR043461">
    <property type="entry name" value="LpxH-like"/>
</dbReference>
<keyword evidence="3" id="KW-0479">Metal-binding</keyword>
<name>A0A917FD18_9PROT</name>
<dbReference type="Pfam" id="PF00149">
    <property type="entry name" value="Metallophos"/>
    <property type="match status" value="1"/>
</dbReference>
<evidence type="ECO:0000256" key="4">
    <source>
        <dbReference type="ARBA" id="ARBA00023136"/>
    </source>
</evidence>